<proteinExistence type="predicted"/>
<evidence type="ECO:0000256" key="2">
    <source>
        <dbReference type="SAM" id="Phobius"/>
    </source>
</evidence>
<reference evidence="3 4" key="1">
    <citation type="journal article" date="2016" name="Mol. Biol. Evol.">
        <title>Genome-Wide Survey of Gut Fungi (Harpellales) Reveals the First Horizontally Transferred Ubiquitin Gene from a Mosquito Host.</title>
        <authorList>
            <person name="Wang Y."/>
            <person name="White M.M."/>
            <person name="Kvist S."/>
            <person name="Moncalvo J.M."/>
        </authorList>
    </citation>
    <scope>NUCLEOTIDE SEQUENCE [LARGE SCALE GENOMIC DNA]</scope>
    <source>
        <strain evidence="3 4">ALG-7-W6</strain>
    </source>
</reference>
<feature type="compositionally biased region" description="Basic and acidic residues" evidence="1">
    <location>
        <begin position="124"/>
        <end position="134"/>
    </location>
</feature>
<feature type="compositionally biased region" description="Basic and acidic residues" evidence="1">
    <location>
        <begin position="255"/>
        <end position="272"/>
    </location>
</feature>
<dbReference type="AlphaFoldDB" id="A0A1R0H8Y4"/>
<accession>A0A1R0H8Y4</accession>
<keyword evidence="2" id="KW-0812">Transmembrane</keyword>
<sequence length="333" mass="37769">MDIQFLKLNYSQIIFLCAALGVGLYIANKKKKEESLEEHTKVTEIVAQEQEEITKSKKKSKKKPKKGPVNEPEQVEVKESPKKTEKKSKKSKISSSISTPDPQERNIEDSANSIQKIKKTDKKKIKDADKKIKDSPSPNPDSIKTGKKSSRKKKVEEIPQNENTDSQTPQKTNENNTEIDPSSDHEVWVKIQSKAPKNKKASKGLNIKPTKWDSLNPQQSLDKPSKQENNGFSVLRLIPSETPTKKPKPVVNKPKVPETLDKKARENLRKSERIKNAKKIEAMQQEIRLSQHKKELETEKMKEFLKKSSKKSVIPSSSTPSGASLYNGRLVWD</sequence>
<keyword evidence="2" id="KW-0472">Membrane</keyword>
<protein>
    <submittedName>
        <fullName evidence="3">Uncharacterized protein</fullName>
    </submittedName>
</protein>
<dbReference type="OrthoDB" id="5679712at2759"/>
<feature type="compositionally biased region" description="Basic residues" evidence="1">
    <location>
        <begin position="56"/>
        <end position="66"/>
    </location>
</feature>
<keyword evidence="4" id="KW-1185">Reference proteome</keyword>
<evidence type="ECO:0000313" key="4">
    <source>
        <dbReference type="Proteomes" id="UP000187455"/>
    </source>
</evidence>
<organism evidence="3 4">
    <name type="scientific">Smittium mucronatum</name>
    <dbReference type="NCBI Taxonomy" id="133383"/>
    <lineage>
        <taxon>Eukaryota</taxon>
        <taxon>Fungi</taxon>
        <taxon>Fungi incertae sedis</taxon>
        <taxon>Zoopagomycota</taxon>
        <taxon>Kickxellomycotina</taxon>
        <taxon>Harpellomycetes</taxon>
        <taxon>Harpellales</taxon>
        <taxon>Legeriomycetaceae</taxon>
        <taxon>Smittium</taxon>
    </lineage>
</organism>
<feature type="compositionally biased region" description="Polar residues" evidence="1">
    <location>
        <begin position="213"/>
        <end position="232"/>
    </location>
</feature>
<evidence type="ECO:0000313" key="3">
    <source>
        <dbReference type="EMBL" id="OLY85581.1"/>
    </source>
</evidence>
<comment type="caution">
    <text evidence="3">The sequence shown here is derived from an EMBL/GenBank/DDBJ whole genome shotgun (WGS) entry which is preliminary data.</text>
</comment>
<keyword evidence="2" id="KW-1133">Transmembrane helix</keyword>
<feature type="compositionally biased region" description="Low complexity" evidence="1">
    <location>
        <begin position="311"/>
        <end position="324"/>
    </location>
</feature>
<name>A0A1R0H8Y4_9FUNG</name>
<evidence type="ECO:0000256" key="1">
    <source>
        <dbReference type="SAM" id="MobiDB-lite"/>
    </source>
</evidence>
<feature type="region of interest" description="Disordered" evidence="1">
    <location>
        <begin position="306"/>
        <end position="333"/>
    </location>
</feature>
<feature type="transmembrane region" description="Helical" evidence="2">
    <location>
        <begin position="6"/>
        <end position="27"/>
    </location>
</feature>
<feature type="compositionally biased region" description="Basic and acidic residues" evidence="1">
    <location>
        <begin position="32"/>
        <end position="42"/>
    </location>
</feature>
<feature type="compositionally biased region" description="Polar residues" evidence="1">
    <location>
        <begin position="160"/>
        <end position="180"/>
    </location>
</feature>
<gene>
    <name evidence="3" type="ORF">AYI68_g225</name>
</gene>
<dbReference type="EMBL" id="LSSL01000068">
    <property type="protein sequence ID" value="OLY85581.1"/>
    <property type="molecule type" value="Genomic_DNA"/>
</dbReference>
<dbReference type="Proteomes" id="UP000187455">
    <property type="component" value="Unassembled WGS sequence"/>
</dbReference>
<feature type="region of interest" description="Disordered" evidence="1">
    <location>
        <begin position="32"/>
        <end position="272"/>
    </location>
</feature>